<dbReference type="SUPFAM" id="SSF49785">
    <property type="entry name" value="Galactose-binding domain-like"/>
    <property type="match status" value="1"/>
</dbReference>
<keyword evidence="3 4" id="KW-0408">Iron</keyword>
<dbReference type="AlphaFoldDB" id="R7ZTX2"/>
<dbReference type="SUPFAM" id="SSF46626">
    <property type="entry name" value="Cytochrome c"/>
    <property type="match status" value="1"/>
</dbReference>
<dbReference type="Pfam" id="PF07583">
    <property type="entry name" value="PSCyt2"/>
    <property type="match status" value="1"/>
</dbReference>
<dbReference type="InterPro" id="IPR009056">
    <property type="entry name" value="Cyt_c-like_dom"/>
</dbReference>
<dbReference type="InterPro" id="IPR008979">
    <property type="entry name" value="Galactose-bd-like_sf"/>
</dbReference>
<dbReference type="PATRIC" id="fig|1288963.3.peg.2091"/>
<keyword evidence="7" id="KW-1185">Reference proteome</keyword>
<dbReference type="CDD" id="cd04084">
    <property type="entry name" value="CBM6_xylanase-like"/>
    <property type="match status" value="1"/>
</dbReference>
<accession>R7ZTX2</accession>
<dbReference type="STRING" id="1232681.ADIS_2100"/>
<dbReference type="InterPro" id="IPR022655">
    <property type="entry name" value="DUF1553"/>
</dbReference>
<dbReference type="Proteomes" id="UP000013909">
    <property type="component" value="Unassembled WGS sequence"/>
</dbReference>
<dbReference type="InterPro" id="IPR011429">
    <property type="entry name" value="Cyt_c_Planctomycete-type"/>
</dbReference>
<dbReference type="Pfam" id="PF03422">
    <property type="entry name" value="CBM_6"/>
    <property type="match status" value="1"/>
</dbReference>
<feature type="domain" description="Cytochrome c" evidence="5">
    <location>
        <begin position="47"/>
        <end position="138"/>
    </location>
</feature>
<evidence type="ECO:0000256" key="1">
    <source>
        <dbReference type="ARBA" id="ARBA00022617"/>
    </source>
</evidence>
<protein>
    <recommendedName>
        <fullName evidence="5">Cytochrome c domain-containing protein</fullName>
    </recommendedName>
</protein>
<evidence type="ECO:0000259" key="5">
    <source>
        <dbReference type="PROSITE" id="PS51007"/>
    </source>
</evidence>
<dbReference type="PANTHER" id="PTHR35889">
    <property type="entry name" value="CYCLOINULO-OLIGOSACCHARIDE FRUCTANOTRANSFERASE-RELATED"/>
    <property type="match status" value="1"/>
</dbReference>
<dbReference type="GO" id="GO:0046872">
    <property type="term" value="F:metal ion binding"/>
    <property type="evidence" value="ECO:0007669"/>
    <property type="project" value="UniProtKB-KW"/>
</dbReference>
<comment type="caution">
    <text evidence="6">The sequence shown here is derived from an EMBL/GenBank/DDBJ whole genome shotgun (WGS) entry which is preliminary data.</text>
</comment>
<evidence type="ECO:0000256" key="2">
    <source>
        <dbReference type="ARBA" id="ARBA00022723"/>
    </source>
</evidence>
<gene>
    <name evidence="6" type="ORF">ADIS_2100</name>
</gene>
<dbReference type="InterPro" id="IPR036909">
    <property type="entry name" value="Cyt_c-like_dom_sf"/>
</dbReference>
<sequence length="938" mass="107888">MNFITQRWKVLVSVIVLTWLFSWIAYSVSLENKHKYLPAFVLGEEVDFNTHIRPIFNKKCIACHGGVKKSGGFSLLFEEEALVVNESGERAIVPGSVRKSELIKRIKHHDPELRMPLEADPLSDDEIDLLTRWINQGAKWKDHWAYIPPKPQTVPSVSSPWVKNDIDRFVLAKLQQEKLQPNPQADRFSLLRRVSLDITGLPPTLEEVTAFIEDDSPEAYERVVDRLLSSSAYGERWAAMWMDLARYADSKGYESDRHRSIWKYRDWLIKVLNDNIPFDRFVTEQLAGDLLPNTTDELYIATAFHRNSMNNDEGGTDNEEFRVAALIDRVNTTWSVLQGTTMECVQCHSHPYDPIRHEDFYRSYAFFNQSADADIPSEAPVLIQYKEEEDQAKLASIKKWVAETVAPSERDAKVDYFEKLIRIGEPKLHPHYFEQIEKGLPVLGTSTFKVADSVYSRIKQLPFTGKNRMMLRYRTEKSMGNMQLRLDSKEGKLIGNLPLERKFRTEYDEKEKKNKEYGMYQTVSIPVDPIVGTHDLYLVIDGPEGSGCNIEWVVFHESLPGEEAAGYPEVAQTLYDLLNTTKPKITTPIMVDLPESHRRMSRVFEKGNWLVQGDEVSPGVPAKWNSFDPYPPNRLGLAQWLVSKENPLTARVMVNRIWEQLFGLGIVETLEDFGSQGFAPSHPELLDWLAMQFMNEHAWELKPLIKQLVMSATYRQSSHLRDDLRDRDPDNYLLARGPRLRLTAEQVRDQALAVSGLLSRKMYGPSVMPEQPEGIWQVVYSGGEKWMTSKGEDRYRRALYTFWRRTSPYPSFITFDAPSREFCLPRRIDTNTPLQALVKLNDPVYLEASLFLAKRVLEGVQGVSPTEKLSLMYSFAMLRGIDLDKLEALEKLYKETQVYFDNDPEAICQFTGEEDKELAVMTVVANVVMNLDEFVMKS</sequence>
<dbReference type="PROSITE" id="PS51007">
    <property type="entry name" value="CYTC"/>
    <property type="match status" value="1"/>
</dbReference>
<dbReference type="InterPro" id="IPR011444">
    <property type="entry name" value="DUF1549"/>
</dbReference>
<dbReference type="OrthoDB" id="1450284at2"/>
<evidence type="ECO:0000256" key="4">
    <source>
        <dbReference type="PROSITE-ProRule" id="PRU00433"/>
    </source>
</evidence>
<dbReference type="Gene3D" id="1.10.760.10">
    <property type="entry name" value="Cytochrome c-like domain"/>
    <property type="match status" value="1"/>
</dbReference>
<dbReference type="Pfam" id="PF07587">
    <property type="entry name" value="PSD1"/>
    <property type="match status" value="1"/>
</dbReference>
<proteinExistence type="predicted"/>
<dbReference type="GO" id="GO:0009055">
    <property type="term" value="F:electron transfer activity"/>
    <property type="evidence" value="ECO:0007669"/>
    <property type="project" value="InterPro"/>
</dbReference>
<dbReference type="RefSeq" id="WP_010854238.1">
    <property type="nucleotide sequence ID" value="NZ_AQHR01000056.1"/>
</dbReference>
<dbReference type="Pfam" id="PF07635">
    <property type="entry name" value="PSCyt1"/>
    <property type="match status" value="1"/>
</dbReference>
<dbReference type="Gene3D" id="2.60.120.260">
    <property type="entry name" value="Galactose-binding domain-like"/>
    <property type="match status" value="1"/>
</dbReference>
<keyword evidence="2 4" id="KW-0479">Metal-binding</keyword>
<keyword evidence="1 4" id="KW-0349">Heme</keyword>
<dbReference type="PANTHER" id="PTHR35889:SF3">
    <property type="entry name" value="F-BOX DOMAIN-CONTAINING PROTEIN"/>
    <property type="match status" value="1"/>
</dbReference>
<evidence type="ECO:0000313" key="7">
    <source>
        <dbReference type="Proteomes" id="UP000013909"/>
    </source>
</evidence>
<dbReference type="GO" id="GO:0030246">
    <property type="term" value="F:carbohydrate binding"/>
    <property type="evidence" value="ECO:0007669"/>
    <property type="project" value="InterPro"/>
</dbReference>
<dbReference type="InterPro" id="IPR005084">
    <property type="entry name" value="CBM6"/>
</dbReference>
<evidence type="ECO:0000313" key="6">
    <source>
        <dbReference type="EMBL" id="EON77449.1"/>
    </source>
</evidence>
<name>R7ZTX2_9BACT</name>
<dbReference type="EMBL" id="AQHR01000056">
    <property type="protein sequence ID" value="EON77449.1"/>
    <property type="molecule type" value="Genomic_DNA"/>
</dbReference>
<dbReference type="GO" id="GO:0020037">
    <property type="term" value="F:heme binding"/>
    <property type="evidence" value="ECO:0007669"/>
    <property type="project" value="InterPro"/>
</dbReference>
<organism evidence="6 7">
    <name type="scientific">Lunatimonas lonarensis</name>
    <dbReference type="NCBI Taxonomy" id="1232681"/>
    <lineage>
        <taxon>Bacteria</taxon>
        <taxon>Pseudomonadati</taxon>
        <taxon>Bacteroidota</taxon>
        <taxon>Cytophagia</taxon>
        <taxon>Cytophagales</taxon>
        <taxon>Cyclobacteriaceae</taxon>
    </lineage>
</organism>
<reference evidence="6 7" key="1">
    <citation type="submission" date="2013-02" db="EMBL/GenBank/DDBJ databases">
        <title>A novel strain isolated from Lonar lake, Maharashtra, India.</title>
        <authorList>
            <person name="Singh A."/>
        </authorList>
    </citation>
    <scope>NUCLEOTIDE SEQUENCE [LARGE SCALE GENOMIC DNA]</scope>
    <source>
        <strain evidence="6 7">AK24</strain>
    </source>
</reference>
<evidence type="ECO:0000256" key="3">
    <source>
        <dbReference type="ARBA" id="ARBA00023004"/>
    </source>
</evidence>